<comment type="caution">
    <text evidence="2">The sequence shown here is derived from an EMBL/GenBank/DDBJ whole genome shotgun (WGS) entry which is preliminary data.</text>
</comment>
<reference evidence="2" key="1">
    <citation type="submission" date="2023-07" db="EMBL/GenBank/DDBJ databases">
        <authorList>
            <consortium name="CYATHOMIX"/>
        </authorList>
    </citation>
    <scope>NUCLEOTIDE SEQUENCE</scope>
    <source>
        <strain evidence="2">N/A</strain>
    </source>
</reference>
<protein>
    <recommendedName>
        <fullName evidence="4">Transmembrane protein</fullName>
    </recommendedName>
</protein>
<evidence type="ECO:0008006" key="4">
    <source>
        <dbReference type="Google" id="ProtNLM"/>
    </source>
</evidence>
<gene>
    <name evidence="2" type="ORF">CYNAS_LOCUS18961</name>
</gene>
<evidence type="ECO:0000313" key="3">
    <source>
        <dbReference type="Proteomes" id="UP001176961"/>
    </source>
</evidence>
<evidence type="ECO:0000256" key="1">
    <source>
        <dbReference type="SAM" id="SignalP"/>
    </source>
</evidence>
<feature type="chain" id="PRO_5041294065" description="Transmembrane protein" evidence="1">
    <location>
        <begin position="33"/>
        <end position="72"/>
    </location>
</feature>
<dbReference type="Proteomes" id="UP001176961">
    <property type="component" value="Unassembled WGS sequence"/>
</dbReference>
<evidence type="ECO:0000313" key="2">
    <source>
        <dbReference type="EMBL" id="CAJ0606978.1"/>
    </source>
</evidence>
<keyword evidence="1" id="KW-0732">Signal</keyword>
<keyword evidence="3" id="KW-1185">Reference proteome</keyword>
<name>A0AA36MEF4_CYLNA</name>
<dbReference type="EMBL" id="CATQJL010000316">
    <property type="protein sequence ID" value="CAJ0606978.1"/>
    <property type="molecule type" value="Genomic_DNA"/>
</dbReference>
<accession>A0AA36MEF4</accession>
<proteinExistence type="predicted"/>
<feature type="signal peptide" evidence="1">
    <location>
        <begin position="1"/>
        <end position="32"/>
    </location>
</feature>
<organism evidence="2 3">
    <name type="scientific">Cylicocyclus nassatus</name>
    <name type="common">Nematode worm</name>
    <dbReference type="NCBI Taxonomy" id="53992"/>
    <lineage>
        <taxon>Eukaryota</taxon>
        <taxon>Metazoa</taxon>
        <taxon>Ecdysozoa</taxon>
        <taxon>Nematoda</taxon>
        <taxon>Chromadorea</taxon>
        <taxon>Rhabditida</taxon>
        <taxon>Rhabditina</taxon>
        <taxon>Rhabditomorpha</taxon>
        <taxon>Strongyloidea</taxon>
        <taxon>Strongylidae</taxon>
        <taxon>Cylicocyclus</taxon>
    </lineage>
</organism>
<dbReference type="AlphaFoldDB" id="A0AA36MEF4"/>
<sequence length="72" mass="8400">MERVYVSSIRMRIFNHIFLLLTILVAFSAVVAEDGESKEIEKLFKMPKPILCRVLPLPPLHRRLVTPLRKKT</sequence>